<dbReference type="Gene3D" id="1.25.40.10">
    <property type="entry name" value="Tetratricopeptide repeat domain"/>
    <property type="match status" value="1"/>
</dbReference>
<dbReference type="InterPro" id="IPR019734">
    <property type="entry name" value="TPR_rpt"/>
</dbReference>
<dbReference type="RefSeq" id="WP_206228825.1">
    <property type="nucleotide sequence ID" value="NZ_JAFIWB010000002.1"/>
</dbReference>
<protein>
    <recommendedName>
        <fullName evidence="4">Tetratricopeptide repeat protein</fullName>
    </recommendedName>
</protein>
<keyword evidence="1" id="KW-0802">TPR repeat</keyword>
<dbReference type="Proteomes" id="UP000695802">
    <property type="component" value="Unassembled WGS sequence"/>
</dbReference>
<comment type="caution">
    <text evidence="2">The sequence shown here is derived from an EMBL/GenBank/DDBJ whole genome shotgun (WGS) entry which is preliminary data.</text>
</comment>
<evidence type="ECO:0000256" key="1">
    <source>
        <dbReference type="PROSITE-ProRule" id="PRU00339"/>
    </source>
</evidence>
<feature type="repeat" description="TPR" evidence="1">
    <location>
        <begin position="93"/>
        <end position="126"/>
    </location>
</feature>
<gene>
    <name evidence="2" type="ORF">JR064_03435</name>
</gene>
<evidence type="ECO:0008006" key="4">
    <source>
        <dbReference type="Google" id="ProtNLM"/>
    </source>
</evidence>
<proteinExistence type="predicted"/>
<evidence type="ECO:0000313" key="3">
    <source>
        <dbReference type="Proteomes" id="UP000695802"/>
    </source>
</evidence>
<reference evidence="2 3" key="1">
    <citation type="submission" date="2021-02" db="EMBL/GenBank/DDBJ databases">
        <title>Taxonomically Unique Crown Gall-Associated Xanthomonas Stains Have Deficiency in Virulence Repertories.</title>
        <authorList>
            <person name="Mafakheri H."/>
            <person name="Taghavi S.M."/>
            <person name="Dimkic I."/>
            <person name="Nemanja K."/>
            <person name="Osdaghi E."/>
        </authorList>
    </citation>
    <scope>NUCLEOTIDE SEQUENCE [LARGE SCALE GENOMIC DNA]</scope>
    <source>
        <strain evidence="2 3">FX4</strain>
    </source>
</reference>
<keyword evidence="3" id="KW-1185">Reference proteome</keyword>
<dbReference type="EMBL" id="JAFIWB010000002">
    <property type="protein sequence ID" value="MBN6101216.1"/>
    <property type="molecule type" value="Genomic_DNA"/>
</dbReference>
<organism evidence="2 3">
    <name type="scientific">Xanthomonas bonasiae</name>
    <dbReference type="NCBI Taxonomy" id="2810351"/>
    <lineage>
        <taxon>Bacteria</taxon>
        <taxon>Pseudomonadati</taxon>
        <taxon>Pseudomonadota</taxon>
        <taxon>Gammaproteobacteria</taxon>
        <taxon>Lysobacterales</taxon>
        <taxon>Lysobacteraceae</taxon>
        <taxon>Xanthomonas</taxon>
    </lineage>
</organism>
<dbReference type="SUPFAM" id="SSF48452">
    <property type="entry name" value="TPR-like"/>
    <property type="match status" value="1"/>
</dbReference>
<evidence type="ECO:0000313" key="2">
    <source>
        <dbReference type="EMBL" id="MBN6101216.1"/>
    </source>
</evidence>
<dbReference type="InterPro" id="IPR011990">
    <property type="entry name" value="TPR-like_helical_dom_sf"/>
</dbReference>
<name>A0ABS3AZ23_9XANT</name>
<dbReference type="PROSITE" id="PS50005">
    <property type="entry name" value="TPR"/>
    <property type="match status" value="1"/>
</dbReference>
<accession>A0ABS3AZ23</accession>
<sequence length="144" mass="16465">MEDLADANPELAKDIMGIMESGNALDERGDKGAARSAYHRAWDLLPEPKLEWPPLSAWITGSFYNLHFDNADFAAAKQWAQKSLQARESDSDTGPLLDLGMAHFELEEYSEAYRCFDQAHRLGKARAFQERPRKYLAFYLEKNH</sequence>